<organism evidence="3 4">
    <name type="scientific">Anguilla anguilla</name>
    <name type="common">European freshwater eel</name>
    <name type="synonym">Muraena anguilla</name>
    <dbReference type="NCBI Taxonomy" id="7936"/>
    <lineage>
        <taxon>Eukaryota</taxon>
        <taxon>Metazoa</taxon>
        <taxon>Chordata</taxon>
        <taxon>Craniata</taxon>
        <taxon>Vertebrata</taxon>
        <taxon>Euteleostomi</taxon>
        <taxon>Actinopterygii</taxon>
        <taxon>Neopterygii</taxon>
        <taxon>Teleostei</taxon>
        <taxon>Anguilliformes</taxon>
        <taxon>Anguillidae</taxon>
        <taxon>Anguilla</taxon>
    </lineage>
</organism>
<evidence type="ECO:0000256" key="1">
    <source>
        <dbReference type="SAM" id="MobiDB-lite"/>
    </source>
</evidence>
<reference evidence="3" key="1">
    <citation type="submission" date="2021-01" db="EMBL/GenBank/DDBJ databases">
        <title>A chromosome-scale assembly of European eel, Anguilla anguilla.</title>
        <authorList>
            <person name="Henkel C."/>
            <person name="Jong-Raadsen S.A."/>
            <person name="Dufour S."/>
            <person name="Weltzien F.-A."/>
            <person name="Palstra A.P."/>
            <person name="Pelster B."/>
            <person name="Spaink H.P."/>
            <person name="Van Den Thillart G.E."/>
            <person name="Jansen H."/>
            <person name="Zahm M."/>
            <person name="Klopp C."/>
            <person name="Cedric C."/>
            <person name="Louis A."/>
            <person name="Berthelot C."/>
            <person name="Parey E."/>
            <person name="Roest Crollius H."/>
            <person name="Montfort J."/>
            <person name="Robinson-Rechavi M."/>
            <person name="Bucao C."/>
            <person name="Bouchez O."/>
            <person name="Gislard M."/>
            <person name="Lluch J."/>
            <person name="Milhes M."/>
            <person name="Lampietro C."/>
            <person name="Lopez Roques C."/>
            <person name="Donnadieu C."/>
            <person name="Braasch I."/>
            <person name="Desvignes T."/>
            <person name="Postlethwait J."/>
            <person name="Bobe J."/>
            <person name="Guiguen Y."/>
            <person name="Dirks R."/>
        </authorList>
    </citation>
    <scope>NUCLEOTIDE SEQUENCE</scope>
    <source>
        <strain evidence="3">Tag_6206</strain>
        <tissue evidence="3">Liver</tissue>
    </source>
</reference>
<dbReference type="Proteomes" id="UP001044222">
    <property type="component" value="Unassembled WGS sequence"/>
</dbReference>
<name>A0A9D3MGG9_ANGAN</name>
<protein>
    <submittedName>
        <fullName evidence="3">Uncharacterized protein</fullName>
    </submittedName>
</protein>
<feature type="compositionally biased region" description="Basic and acidic residues" evidence="1">
    <location>
        <begin position="68"/>
        <end position="81"/>
    </location>
</feature>
<keyword evidence="2" id="KW-0732">Signal</keyword>
<evidence type="ECO:0000313" key="3">
    <source>
        <dbReference type="EMBL" id="KAG5848536.1"/>
    </source>
</evidence>
<dbReference type="EMBL" id="JAFIRN010000005">
    <property type="protein sequence ID" value="KAG5848536.1"/>
    <property type="molecule type" value="Genomic_DNA"/>
</dbReference>
<feature type="chain" id="PRO_5038359904" evidence="2">
    <location>
        <begin position="19"/>
        <end position="98"/>
    </location>
</feature>
<gene>
    <name evidence="3" type="ORF">ANANG_G00099480</name>
</gene>
<keyword evidence="4" id="KW-1185">Reference proteome</keyword>
<sequence>MADHGLVLLALSVCSAQAVPSSLRDQSAPPPGPYSHILLLGPGYISSQAWLYYVCLHCSPASSRIGRRREDQSQDKEKGREGLATANISVLKEIKKRG</sequence>
<dbReference type="AlphaFoldDB" id="A0A9D3MGG9"/>
<proteinExistence type="predicted"/>
<accession>A0A9D3MGG9</accession>
<feature type="region of interest" description="Disordered" evidence="1">
    <location>
        <begin position="64"/>
        <end position="83"/>
    </location>
</feature>
<evidence type="ECO:0000313" key="4">
    <source>
        <dbReference type="Proteomes" id="UP001044222"/>
    </source>
</evidence>
<comment type="caution">
    <text evidence="3">The sequence shown here is derived from an EMBL/GenBank/DDBJ whole genome shotgun (WGS) entry which is preliminary data.</text>
</comment>
<feature type="signal peptide" evidence="2">
    <location>
        <begin position="1"/>
        <end position="18"/>
    </location>
</feature>
<evidence type="ECO:0000256" key="2">
    <source>
        <dbReference type="SAM" id="SignalP"/>
    </source>
</evidence>